<feature type="region of interest" description="Disordered" evidence="3">
    <location>
        <begin position="1"/>
        <end position="49"/>
    </location>
</feature>
<comment type="cofactor">
    <cofactor evidence="1">
        <name>a divalent metal cation</name>
        <dbReference type="ChEBI" id="CHEBI:60240"/>
    </cofactor>
</comment>
<comment type="caution">
    <text evidence="5">The sequence shown here is derived from an EMBL/GenBank/DDBJ whole genome shotgun (WGS) entry which is preliminary data.</text>
</comment>
<evidence type="ECO:0000256" key="1">
    <source>
        <dbReference type="ARBA" id="ARBA00001968"/>
    </source>
</evidence>
<accession>A0A023DY67</accession>
<feature type="compositionally biased region" description="Basic and acidic residues" evidence="3">
    <location>
        <begin position="1"/>
        <end position="20"/>
    </location>
</feature>
<keyword evidence="2" id="KW-0479">Metal-binding</keyword>
<dbReference type="Proteomes" id="UP000024842">
    <property type="component" value="Unassembled WGS sequence"/>
</dbReference>
<evidence type="ECO:0000259" key="4">
    <source>
        <dbReference type="Pfam" id="PF13359"/>
    </source>
</evidence>
<dbReference type="EMBL" id="BAUP01000073">
    <property type="protein sequence ID" value="GAJ46219.1"/>
    <property type="molecule type" value="Genomic_DNA"/>
</dbReference>
<dbReference type="InterPro" id="IPR027806">
    <property type="entry name" value="HARBI1_dom"/>
</dbReference>
<protein>
    <recommendedName>
        <fullName evidence="4">DDE Tnp4 domain-containing protein</fullName>
    </recommendedName>
</protein>
<name>A0A023DY67_9PROT</name>
<gene>
    <name evidence="5" type="ORF">HE1_00545</name>
</gene>
<feature type="domain" description="DDE Tnp4" evidence="4">
    <location>
        <begin position="23"/>
        <end position="66"/>
    </location>
</feature>
<dbReference type="AlphaFoldDB" id="A0A023DY67"/>
<dbReference type="GO" id="GO:0046872">
    <property type="term" value="F:metal ion binding"/>
    <property type="evidence" value="ECO:0007669"/>
    <property type="project" value="UniProtKB-KW"/>
</dbReference>
<keyword evidence="6" id="KW-1185">Reference proteome</keyword>
<evidence type="ECO:0000256" key="3">
    <source>
        <dbReference type="SAM" id="MobiDB-lite"/>
    </source>
</evidence>
<sequence length="85" mass="9707">MMHSEVKVITEISRDTKDTSQIRITKNKKPPLTPGDKQNNQELASKRSSNENIIGMIKRFKIVADKLFNDCSLLFPPNSDFFPGR</sequence>
<evidence type="ECO:0000256" key="2">
    <source>
        <dbReference type="ARBA" id="ARBA00022723"/>
    </source>
</evidence>
<reference evidence="5 6" key="1">
    <citation type="journal article" date="2014" name="FEMS Microbiol. Lett.">
        <title>Draft genome sequences of three Holospora species (Holospora obtusa, Holospora undulata, and Holospora elegans), endonuclear symbiotic bacteria of the ciliate Paramecium caudatum.</title>
        <authorList>
            <person name="Dohra H."/>
            <person name="Tanaka K."/>
            <person name="Suzuki T."/>
            <person name="Fujishima M."/>
            <person name="Suzuki H."/>
        </authorList>
    </citation>
    <scope>NUCLEOTIDE SEQUENCE [LARGE SCALE GENOMIC DNA]</scope>
    <source>
        <strain evidence="5 6">E1</strain>
    </source>
</reference>
<organism evidence="5 6">
    <name type="scientific">Holospora elegans E1</name>
    <dbReference type="NCBI Taxonomy" id="1427503"/>
    <lineage>
        <taxon>Bacteria</taxon>
        <taxon>Pseudomonadati</taxon>
        <taxon>Pseudomonadota</taxon>
        <taxon>Alphaproteobacteria</taxon>
        <taxon>Holosporales</taxon>
        <taxon>Holosporaceae</taxon>
        <taxon>Holospora</taxon>
    </lineage>
</organism>
<proteinExistence type="predicted"/>
<evidence type="ECO:0000313" key="6">
    <source>
        <dbReference type="Proteomes" id="UP000024842"/>
    </source>
</evidence>
<dbReference type="Pfam" id="PF13359">
    <property type="entry name" value="DDE_Tnp_4"/>
    <property type="match status" value="1"/>
</dbReference>
<evidence type="ECO:0000313" key="5">
    <source>
        <dbReference type="EMBL" id="GAJ46219.1"/>
    </source>
</evidence>